<evidence type="ECO:0000256" key="20">
    <source>
        <dbReference type="ARBA" id="ARBA00049559"/>
    </source>
</evidence>
<evidence type="ECO:0000256" key="18">
    <source>
        <dbReference type="ARBA" id="ARBA00049251"/>
    </source>
</evidence>
<evidence type="ECO:0000256" key="6">
    <source>
        <dbReference type="ARBA" id="ARBA00022857"/>
    </source>
</evidence>
<evidence type="ECO:0000256" key="11">
    <source>
        <dbReference type="ARBA" id="ARBA00037124"/>
    </source>
</evidence>
<evidence type="ECO:0000256" key="9">
    <source>
        <dbReference type="ARBA" id="ARBA00023140"/>
    </source>
</evidence>
<dbReference type="InterPro" id="IPR002347">
    <property type="entry name" value="SDR_fam"/>
</dbReference>
<evidence type="ECO:0000256" key="17">
    <source>
        <dbReference type="ARBA" id="ARBA00049108"/>
    </source>
</evidence>
<evidence type="ECO:0000256" key="14">
    <source>
        <dbReference type="ARBA" id="ARBA00041063"/>
    </source>
</evidence>
<dbReference type="Gene3D" id="3.40.50.720">
    <property type="entry name" value="NAD(P)-binding Rossmann-like Domain"/>
    <property type="match status" value="1"/>
</dbReference>
<dbReference type="SUPFAM" id="SSF51735">
    <property type="entry name" value="NAD(P)-binding Rossmann-fold domains"/>
    <property type="match status" value="1"/>
</dbReference>
<keyword evidence="3" id="KW-0444">Lipid biosynthesis</keyword>
<comment type="function">
    <text evidence="11">Participates in chain elongation of fatty acids. Catalyzes the reduction of trans-2-enoyl-CoAs of varying chain lengths from 6:1 to 16:1, having maximum activity with 10:1 CoA. Has no 2,4-dienoyl-CoA reductase activity.</text>
</comment>
<evidence type="ECO:0000256" key="1">
    <source>
        <dbReference type="ARBA" id="ARBA00004275"/>
    </source>
</evidence>
<comment type="catalytic activity">
    <reaction evidence="16">
        <text>(2E)-tetradecenoyl-CoA + NADPH + H(+) = tetradecanoyl-CoA + NADP(+)</text>
        <dbReference type="Rhea" id="RHEA:44968"/>
        <dbReference type="ChEBI" id="CHEBI:15378"/>
        <dbReference type="ChEBI" id="CHEBI:57385"/>
        <dbReference type="ChEBI" id="CHEBI:57783"/>
        <dbReference type="ChEBI" id="CHEBI:58349"/>
        <dbReference type="ChEBI" id="CHEBI:61405"/>
    </reaction>
    <physiologicalReaction direction="left-to-right" evidence="16">
        <dbReference type="Rhea" id="RHEA:44969"/>
    </physiologicalReaction>
</comment>
<evidence type="ECO:0000313" key="22">
    <source>
        <dbReference type="Proteomes" id="UP000199501"/>
    </source>
</evidence>
<comment type="pathway">
    <text evidence="2">Lipid metabolism.</text>
</comment>
<keyword evidence="4" id="KW-0597">Phosphoprotein</keyword>
<evidence type="ECO:0000256" key="13">
    <source>
        <dbReference type="ARBA" id="ARBA00038849"/>
    </source>
</evidence>
<dbReference type="Proteomes" id="UP000199501">
    <property type="component" value="Unassembled WGS sequence"/>
</dbReference>
<dbReference type="AlphaFoldDB" id="A0A1G6K531"/>
<evidence type="ECO:0000256" key="7">
    <source>
        <dbReference type="ARBA" id="ARBA00023002"/>
    </source>
</evidence>
<sequence length="78" mass="8045">MEFGASGIRVNSVAPGLIRTEQAVASVGEQFDELSRNTPLGRAGTTAEIAETVLFLASPRSSFMTGSILTADGGRTTA</sequence>
<keyword evidence="6" id="KW-0521">NADP</keyword>
<dbReference type="GO" id="GO:0019166">
    <property type="term" value="F:trans-2-enoyl-CoA reductase (NADPH) activity"/>
    <property type="evidence" value="ECO:0007669"/>
    <property type="project" value="UniProtKB-EC"/>
</dbReference>
<dbReference type="PRINTS" id="PR00081">
    <property type="entry name" value="GDHRDH"/>
</dbReference>
<keyword evidence="9" id="KW-0576">Peroxisome</keyword>
<comment type="subcellular location">
    <subcellularLocation>
        <location evidence="1">Peroxisome</location>
    </subcellularLocation>
</comment>
<dbReference type="EC" id="1.3.1.38" evidence="13"/>
<evidence type="ECO:0000256" key="19">
    <source>
        <dbReference type="ARBA" id="ARBA00049386"/>
    </source>
</evidence>
<evidence type="ECO:0000256" key="10">
    <source>
        <dbReference type="ARBA" id="ARBA00023160"/>
    </source>
</evidence>
<evidence type="ECO:0000256" key="3">
    <source>
        <dbReference type="ARBA" id="ARBA00022516"/>
    </source>
</evidence>
<dbReference type="GO" id="GO:0006633">
    <property type="term" value="P:fatty acid biosynthetic process"/>
    <property type="evidence" value="ECO:0007669"/>
    <property type="project" value="UniProtKB-KW"/>
</dbReference>
<reference evidence="22" key="1">
    <citation type="submission" date="2016-10" db="EMBL/GenBank/DDBJ databases">
        <authorList>
            <person name="Varghese N."/>
            <person name="Submissions S."/>
        </authorList>
    </citation>
    <scope>NUCLEOTIDE SEQUENCE [LARGE SCALE GENOMIC DNA]</scope>
    <source>
        <strain evidence="22">IBRC-M 10403</strain>
    </source>
</reference>
<evidence type="ECO:0000256" key="15">
    <source>
        <dbReference type="ARBA" id="ARBA00047570"/>
    </source>
</evidence>
<evidence type="ECO:0000313" key="21">
    <source>
        <dbReference type="EMBL" id="SDC26067.1"/>
    </source>
</evidence>
<comment type="catalytic activity">
    <reaction evidence="19">
        <text>(2E)-decenoyl-CoA + NADPH + H(+) = decanoyl-CoA + NADP(+)</text>
        <dbReference type="Rhea" id="RHEA:44960"/>
        <dbReference type="ChEBI" id="CHEBI:15378"/>
        <dbReference type="ChEBI" id="CHEBI:57783"/>
        <dbReference type="ChEBI" id="CHEBI:58349"/>
        <dbReference type="ChEBI" id="CHEBI:61406"/>
        <dbReference type="ChEBI" id="CHEBI:61430"/>
    </reaction>
    <physiologicalReaction direction="left-to-right" evidence="19">
        <dbReference type="Rhea" id="RHEA:44961"/>
    </physiologicalReaction>
</comment>
<dbReference type="PANTHER" id="PTHR24317">
    <property type="entry name" value="PEROXISOMAL TRANS-2-ENOYL-COA REDUCTASE"/>
    <property type="match status" value="1"/>
</dbReference>
<keyword evidence="22" id="KW-1185">Reference proteome</keyword>
<keyword evidence="5" id="KW-0276">Fatty acid metabolism</keyword>
<dbReference type="Pfam" id="PF13561">
    <property type="entry name" value="adh_short_C2"/>
    <property type="match status" value="1"/>
</dbReference>
<keyword evidence="10" id="KW-0275">Fatty acid biosynthesis</keyword>
<protein>
    <recommendedName>
        <fullName evidence="14">Peroxisomal trans-2-enoyl-CoA reductase</fullName>
        <ecNumber evidence="13">1.3.1.38</ecNumber>
    </recommendedName>
</protein>
<evidence type="ECO:0000256" key="8">
    <source>
        <dbReference type="ARBA" id="ARBA00023098"/>
    </source>
</evidence>
<keyword evidence="8" id="KW-0443">Lipid metabolism</keyword>
<accession>A0A1G6K531</accession>
<gene>
    <name evidence="21" type="ORF">SAMN05216174_101719</name>
</gene>
<dbReference type="STRING" id="1271860.SAMN05216174_101719"/>
<evidence type="ECO:0000256" key="5">
    <source>
        <dbReference type="ARBA" id="ARBA00022832"/>
    </source>
</evidence>
<comment type="catalytic activity">
    <reaction evidence="20">
        <text>(2E)-octenoyl-CoA + NADPH + H(+) = octanoyl-CoA + NADP(+)</text>
        <dbReference type="Rhea" id="RHEA:44952"/>
        <dbReference type="ChEBI" id="CHEBI:15378"/>
        <dbReference type="ChEBI" id="CHEBI:57386"/>
        <dbReference type="ChEBI" id="CHEBI:57783"/>
        <dbReference type="ChEBI" id="CHEBI:58349"/>
        <dbReference type="ChEBI" id="CHEBI:62242"/>
    </reaction>
    <physiologicalReaction direction="left-to-right" evidence="20">
        <dbReference type="Rhea" id="RHEA:44953"/>
    </physiologicalReaction>
</comment>
<proteinExistence type="predicted"/>
<organism evidence="21 22">
    <name type="scientific">Actinokineospora iranica</name>
    <dbReference type="NCBI Taxonomy" id="1271860"/>
    <lineage>
        <taxon>Bacteria</taxon>
        <taxon>Bacillati</taxon>
        <taxon>Actinomycetota</taxon>
        <taxon>Actinomycetes</taxon>
        <taxon>Pseudonocardiales</taxon>
        <taxon>Pseudonocardiaceae</taxon>
        <taxon>Actinokineospora</taxon>
    </lineage>
</organism>
<evidence type="ECO:0000256" key="2">
    <source>
        <dbReference type="ARBA" id="ARBA00005189"/>
    </source>
</evidence>
<keyword evidence="7" id="KW-0560">Oxidoreductase</keyword>
<comment type="catalytic activity">
    <reaction evidence="18">
        <text>a (2E)-enoyl-CoA + NADPH + H(+) = a 2,3-saturated acyl-CoA + NADP(+)</text>
        <dbReference type="Rhea" id="RHEA:33763"/>
        <dbReference type="ChEBI" id="CHEBI:15378"/>
        <dbReference type="ChEBI" id="CHEBI:57783"/>
        <dbReference type="ChEBI" id="CHEBI:58349"/>
        <dbReference type="ChEBI" id="CHEBI:58856"/>
        <dbReference type="ChEBI" id="CHEBI:65111"/>
        <dbReference type="EC" id="1.3.1.38"/>
    </reaction>
    <physiologicalReaction direction="left-to-right" evidence="18">
        <dbReference type="Rhea" id="RHEA:33764"/>
    </physiologicalReaction>
</comment>
<dbReference type="InterPro" id="IPR052388">
    <property type="entry name" value="Peroxisomal_t2-enoyl-CoA_red"/>
</dbReference>
<comment type="catalytic activity">
    <reaction evidence="15">
        <text>(2E)-dodecenoyl-CoA + NADPH + H(+) = dodecanoyl-CoA + NADP(+)</text>
        <dbReference type="Rhea" id="RHEA:44964"/>
        <dbReference type="ChEBI" id="CHEBI:15378"/>
        <dbReference type="ChEBI" id="CHEBI:57330"/>
        <dbReference type="ChEBI" id="CHEBI:57375"/>
        <dbReference type="ChEBI" id="CHEBI:57783"/>
        <dbReference type="ChEBI" id="CHEBI:58349"/>
    </reaction>
    <physiologicalReaction direction="left-to-right" evidence="15">
        <dbReference type="Rhea" id="RHEA:44965"/>
    </physiologicalReaction>
</comment>
<evidence type="ECO:0000256" key="16">
    <source>
        <dbReference type="ARBA" id="ARBA00048686"/>
    </source>
</evidence>
<dbReference type="PANTHER" id="PTHR24317:SF7">
    <property type="entry name" value="PEROXISOMAL TRANS-2-ENOYL-COA REDUCTASE"/>
    <property type="match status" value="1"/>
</dbReference>
<comment type="subunit">
    <text evidence="12">Interacts with PEX5, probably required to target it into peroxisomes.</text>
</comment>
<dbReference type="InterPro" id="IPR036291">
    <property type="entry name" value="NAD(P)-bd_dom_sf"/>
</dbReference>
<dbReference type="EMBL" id="FMZZ01000001">
    <property type="protein sequence ID" value="SDC26067.1"/>
    <property type="molecule type" value="Genomic_DNA"/>
</dbReference>
<evidence type="ECO:0000256" key="4">
    <source>
        <dbReference type="ARBA" id="ARBA00022553"/>
    </source>
</evidence>
<name>A0A1G6K531_9PSEU</name>
<comment type="catalytic activity">
    <reaction evidence="17">
        <text>(2E)-hexenoyl-CoA + NADPH + H(+) = hexanoyl-CoA + NADP(+)</text>
        <dbReference type="Rhea" id="RHEA:44956"/>
        <dbReference type="ChEBI" id="CHEBI:15378"/>
        <dbReference type="ChEBI" id="CHEBI:57783"/>
        <dbReference type="ChEBI" id="CHEBI:58349"/>
        <dbReference type="ChEBI" id="CHEBI:62077"/>
        <dbReference type="ChEBI" id="CHEBI:62620"/>
    </reaction>
    <physiologicalReaction direction="left-to-right" evidence="17">
        <dbReference type="Rhea" id="RHEA:44957"/>
    </physiologicalReaction>
</comment>
<evidence type="ECO:0000256" key="12">
    <source>
        <dbReference type="ARBA" id="ARBA00038622"/>
    </source>
</evidence>